<keyword evidence="5 8" id="KW-0274">FAD</keyword>
<evidence type="ECO:0000313" key="10">
    <source>
        <dbReference type="Proteomes" id="UP001524944"/>
    </source>
</evidence>
<dbReference type="GO" id="GO:0004489">
    <property type="term" value="F:methylenetetrahydrofolate reductase [NAD(P)H] activity"/>
    <property type="evidence" value="ECO:0007669"/>
    <property type="project" value="UniProtKB-EC"/>
</dbReference>
<keyword evidence="4 8" id="KW-0285">Flavoprotein</keyword>
<organism evidence="9 10">
    <name type="scientific">Dehalobacterium formicoaceticum</name>
    <dbReference type="NCBI Taxonomy" id="51515"/>
    <lineage>
        <taxon>Bacteria</taxon>
        <taxon>Bacillati</taxon>
        <taxon>Bacillota</taxon>
        <taxon>Clostridia</taxon>
        <taxon>Eubacteriales</taxon>
        <taxon>Peptococcaceae</taxon>
        <taxon>Dehalobacterium</taxon>
    </lineage>
</organism>
<accession>A0ABT1Y915</accession>
<name>A0ABT1Y915_9FIRM</name>
<dbReference type="PANTHER" id="PTHR45754:SF3">
    <property type="entry name" value="METHYLENETETRAHYDROFOLATE REDUCTASE (NADPH)"/>
    <property type="match status" value="1"/>
</dbReference>
<dbReference type="Gene3D" id="3.20.20.220">
    <property type="match status" value="1"/>
</dbReference>
<evidence type="ECO:0000256" key="5">
    <source>
        <dbReference type="ARBA" id="ARBA00022827"/>
    </source>
</evidence>
<keyword evidence="10" id="KW-1185">Reference proteome</keyword>
<sequence length="266" mass="30765">MRNHIKNKIYLVETLPPKQDTERLEDDLQLFAKKFNKVMKSGYCACIGDNPMGNLYFKGIEIIEELKLDINPEQVIIHLNTFHTKEDLHSILDRCESKGIKYLLVLSGDGSERLPKLQPSELGIEGMAELVTSVELLKYIKEKYQDTFILGVAFNPYKPKEPEFNKLQKKIDAGASFIITQPIIERNAVVDEVLEKYLDVPLIVEAWMSKNLRLLSDIVGYEVVENTQFNPIETLKMLHTFYPKCGFYLSFLGFKSQYHLIENIWI</sequence>
<proteinExistence type="inferred from homology"/>
<comment type="similarity">
    <text evidence="3 8">Belongs to the methylenetetrahydrofolate reductase family.</text>
</comment>
<comment type="catalytic activity">
    <reaction evidence="7">
        <text>(6S)-5-methyl-5,6,7,8-tetrahydrofolate + NAD(+) = (6R)-5,10-methylene-5,6,7,8-tetrahydrofolate + NADH + H(+)</text>
        <dbReference type="Rhea" id="RHEA:19821"/>
        <dbReference type="ChEBI" id="CHEBI:15378"/>
        <dbReference type="ChEBI" id="CHEBI:15636"/>
        <dbReference type="ChEBI" id="CHEBI:18608"/>
        <dbReference type="ChEBI" id="CHEBI:57540"/>
        <dbReference type="ChEBI" id="CHEBI:57945"/>
        <dbReference type="EC" id="1.5.1.54"/>
    </reaction>
    <physiologicalReaction direction="right-to-left" evidence="7">
        <dbReference type="Rhea" id="RHEA:19823"/>
    </physiologicalReaction>
</comment>
<reference evidence="9 10" key="1">
    <citation type="submission" date="2022-08" db="EMBL/GenBank/DDBJ databases">
        <title>Proteogenomics of the novel Dehalobacterium formicoaceticum strain EZ94 highlights a key role of methyltransferases during anaerobic dichloromethane degradation.</title>
        <authorList>
            <person name="Wasmund K."/>
        </authorList>
    </citation>
    <scope>NUCLEOTIDE SEQUENCE [LARGE SCALE GENOMIC DNA]</scope>
    <source>
        <strain evidence="9 10">EZ94</strain>
    </source>
</reference>
<protein>
    <recommendedName>
        <fullName evidence="8">Methylenetetrahydrofolate reductase</fullName>
    </recommendedName>
</protein>
<comment type="pathway">
    <text evidence="2 8">One-carbon metabolism; tetrahydrofolate interconversion.</text>
</comment>
<evidence type="ECO:0000256" key="1">
    <source>
        <dbReference type="ARBA" id="ARBA00001974"/>
    </source>
</evidence>
<evidence type="ECO:0000256" key="2">
    <source>
        <dbReference type="ARBA" id="ARBA00004777"/>
    </source>
</evidence>
<evidence type="ECO:0000256" key="7">
    <source>
        <dbReference type="ARBA" id="ARBA00048628"/>
    </source>
</evidence>
<evidence type="ECO:0000313" key="9">
    <source>
        <dbReference type="EMBL" id="MCR6546976.1"/>
    </source>
</evidence>
<dbReference type="InterPro" id="IPR003171">
    <property type="entry name" value="Mehydrof_redctse-like"/>
</dbReference>
<keyword evidence="6 8" id="KW-0560">Oxidoreductase</keyword>
<evidence type="ECO:0000256" key="6">
    <source>
        <dbReference type="ARBA" id="ARBA00023002"/>
    </source>
</evidence>
<dbReference type="InterPro" id="IPR029041">
    <property type="entry name" value="FAD-linked_oxidoreductase-like"/>
</dbReference>
<evidence type="ECO:0000256" key="8">
    <source>
        <dbReference type="RuleBase" id="RU003862"/>
    </source>
</evidence>
<dbReference type="SUPFAM" id="SSF51730">
    <property type="entry name" value="FAD-linked oxidoreductase"/>
    <property type="match status" value="1"/>
</dbReference>
<dbReference type="PANTHER" id="PTHR45754">
    <property type="entry name" value="METHYLENETETRAHYDROFOLATE REDUCTASE"/>
    <property type="match status" value="1"/>
</dbReference>
<evidence type="ECO:0000256" key="3">
    <source>
        <dbReference type="ARBA" id="ARBA00006743"/>
    </source>
</evidence>
<comment type="cofactor">
    <cofactor evidence="1 8">
        <name>FAD</name>
        <dbReference type="ChEBI" id="CHEBI:57692"/>
    </cofactor>
</comment>
<dbReference type="RefSeq" id="WP_089611907.1">
    <property type="nucleotide sequence ID" value="NZ_CP022121.1"/>
</dbReference>
<dbReference type="Pfam" id="PF02219">
    <property type="entry name" value="MTHFR"/>
    <property type="match status" value="1"/>
</dbReference>
<comment type="caution">
    <text evidence="9">The sequence shown here is derived from an EMBL/GenBank/DDBJ whole genome shotgun (WGS) entry which is preliminary data.</text>
</comment>
<gene>
    <name evidence="9" type="ORF">NVS47_15915</name>
</gene>
<evidence type="ECO:0000256" key="4">
    <source>
        <dbReference type="ARBA" id="ARBA00022630"/>
    </source>
</evidence>
<dbReference type="Proteomes" id="UP001524944">
    <property type="component" value="Unassembled WGS sequence"/>
</dbReference>
<dbReference type="EMBL" id="JANPWE010000015">
    <property type="protein sequence ID" value="MCR6546976.1"/>
    <property type="molecule type" value="Genomic_DNA"/>
</dbReference>